<feature type="region of interest" description="Disordered" evidence="3">
    <location>
        <begin position="700"/>
        <end position="727"/>
    </location>
</feature>
<dbReference type="SUPFAM" id="SSF50044">
    <property type="entry name" value="SH3-domain"/>
    <property type="match status" value="1"/>
</dbReference>
<dbReference type="SMART" id="SM00454">
    <property type="entry name" value="SAM"/>
    <property type="match status" value="1"/>
</dbReference>
<dbReference type="InterPro" id="IPR051725">
    <property type="entry name" value="SAM-SH3_domain_protein"/>
</dbReference>
<keyword evidence="1 2" id="KW-0728">SH3 domain</keyword>
<evidence type="ECO:0000313" key="6">
    <source>
        <dbReference type="Proteomes" id="UP000694941"/>
    </source>
</evidence>
<dbReference type="InterPro" id="IPR001452">
    <property type="entry name" value="SH3_domain"/>
</dbReference>
<dbReference type="Pfam" id="PF00536">
    <property type="entry name" value="SAM_1"/>
    <property type="match status" value="1"/>
</dbReference>
<proteinExistence type="predicted"/>
<feature type="domain" description="SH3" evidence="4">
    <location>
        <begin position="413"/>
        <end position="474"/>
    </location>
</feature>
<dbReference type="PANTHER" id="PTHR12301:SF10">
    <property type="match status" value="1"/>
</dbReference>
<dbReference type="Proteomes" id="UP000694941">
    <property type="component" value="Unplaced"/>
</dbReference>
<sequence length="943" mass="105771">MSIKKIFTDLGKGVRFPAHSDRTESIKPTAIFYFEGCDPHLCEHPPEATDLYHYNQERFPNTSIHCLQSSRECLESSSDTPQSVLDSEPYPTIYNTTSFDICLSEEDRSYVLDYSQEELTKVILSREDRRGYLGNEDIGLHNKNSLLDLNSKILISSLNCSSKNDLASVGLITVMADTNSTSSSATTTLFPELPVGDEQSNTRYKHCYTTDFSKSCKDRHHCTKASCSPNGGSGCNKSSLLTDEWLHSEYGSIETDDVTKRENTADYATSLGLERRNKSNMFEKIRNLTNRVSSSTGEDDRSQSSDCKETEELDKVAESEFSHDHNGRSTASSLFGRVRHLHKDVKKRISRLKSSRSIVDTEQLQDDQQDESENPSETIPSMSSSSLQVESPSSGNLNFTSAGEDEETPYSGPILSQARALVDYTPSPYDRDALAFKKGDIIEIIAKYNTGIWVGTIQGRIGSFKFINVQEIEGEKKSRQRHSKRSPQLASLAAIKPQSLEDVLNMIGLQQYTHVLVLNGYDQLECFKDIELEDLEGLGILEPEHQQELLRAADVLLEYIETVPASHHDMATHPERKVVIEERVEVEKSEHDSGYYTSNGHLVNEENAKDNSVVYCVEYHSTSNNDSSVKGDLDVNYWSNQNNLSKSSVSSNNTRTEPLCNFDVPISCSHDAGLVNTKPYRDDKRLALKNDKTVVLRSDDSCRSKTPGIKNVESRTEAKEDGSSESIVRSSSKLADCEYNPERYILVGQENYTQLSNYCPCSTSSESRAKKTLCTSTRTVEKTKSLTSHDVSSEVYCGSGSTKEERSTIFHRKKPQNPEDPPDAPKRGIKKHGRNHGFQNCNPHISQDLNELPLVKSKLGKESDHHQSRNCCDKPQNLAPRNIKGLEKDIDDVAEALDKSQISTLQQQEKQRVSKPKAIKSSGVWKKNKFRLKFEALLTVEKQ</sequence>
<organism evidence="6 7">
    <name type="scientific">Limulus polyphemus</name>
    <name type="common">Atlantic horseshoe crab</name>
    <dbReference type="NCBI Taxonomy" id="6850"/>
    <lineage>
        <taxon>Eukaryota</taxon>
        <taxon>Metazoa</taxon>
        <taxon>Ecdysozoa</taxon>
        <taxon>Arthropoda</taxon>
        <taxon>Chelicerata</taxon>
        <taxon>Merostomata</taxon>
        <taxon>Xiphosura</taxon>
        <taxon>Limulidae</taxon>
        <taxon>Limulus</taxon>
    </lineage>
</organism>
<feature type="compositionally biased region" description="Acidic residues" evidence="3">
    <location>
        <begin position="363"/>
        <end position="374"/>
    </location>
</feature>
<dbReference type="InterPro" id="IPR001660">
    <property type="entry name" value="SAM"/>
</dbReference>
<reference evidence="7" key="1">
    <citation type="submission" date="2025-08" db="UniProtKB">
        <authorList>
            <consortium name="RefSeq"/>
        </authorList>
    </citation>
    <scope>IDENTIFICATION</scope>
    <source>
        <tissue evidence="7">Muscle</tissue>
    </source>
</reference>
<gene>
    <name evidence="7" type="primary">LOC106464830</name>
</gene>
<evidence type="ECO:0000259" key="4">
    <source>
        <dbReference type="PROSITE" id="PS50002"/>
    </source>
</evidence>
<feature type="region of interest" description="Disordered" evidence="3">
    <location>
        <begin position="793"/>
        <end position="837"/>
    </location>
</feature>
<dbReference type="SMART" id="SM00326">
    <property type="entry name" value="SH3"/>
    <property type="match status" value="1"/>
</dbReference>
<dbReference type="Gene3D" id="1.10.150.50">
    <property type="entry name" value="Transcription Factor, Ets-1"/>
    <property type="match status" value="1"/>
</dbReference>
<dbReference type="GeneID" id="106464830"/>
<dbReference type="PROSITE" id="PS50002">
    <property type="entry name" value="SH3"/>
    <property type="match status" value="1"/>
</dbReference>
<dbReference type="InterPro" id="IPR036028">
    <property type="entry name" value="SH3-like_dom_sf"/>
</dbReference>
<dbReference type="SUPFAM" id="SSF47769">
    <property type="entry name" value="SAM/Pointed domain"/>
    <property type="match status" value="1"/>
</dbReference>
<feature type="compositionally biased region" description="Low complexity" evidence="3">
    <location>
        <begin position="381"/>
        <end position="394"/>
    </location>
</feature>
<feature type="region of interest" description="Disordered" evidence="3">
    <location>
        <begin position="352"/>
        <end position="411"/>
    </location>
</feature>
<evidence type="ECO:0000256" key="2">
    <source>
        <dbReference type="PROSITE-ProRule" id="PRU00192"/>
    </source>
</evidence>
<dbReference type="PROSITE" id="PS50105">
    <property type="entry name" value="SAM_DOMAIN"/>
    <property type="match status" value="1"/>
</dbReference>
<keyword evidence="6" id="KW-1185">Reference proteome</keyword>
<accession>A0ABM1SXI2</accession>
<evidence type="ECO:0000256" key="1">
    <source>
        <dbReference type="ARBA" id="ARBA00022443"/>
    </source>
</evidence>
<name>A0ABM1SXI2_LIMPO</name>
<evidence type="ECO:0000313" key="7">
    <source>
        <dbReference type="RefSeq" id="XP_022248338.1"/>
    </source>
</evidence>
<feature type="region of interest" description="Disordered" evidence="3">
    <location>
        <begin position="288"/>
        <end position="334"/>
    </location>
</feature>
<dbReference type="RefSeq" id="XP_022248338.1">
    <property type="nucleotide sequence ID" value="XM_022392630.1"/>
</dbReference>
<dbReference type="InterPro" id="IPR013761">
    <property type="entry name" value="SAM/pointed_sf"/>
</dbReference>
<feature type="compositionally biased region" description="Basic and acidic residues" evidence="3">
    <location>
        <begin position="712"/>
        <end position="722"/>
    </location>
</feature>
<protein>
    <submittedName>
        <fullName evidence="7">Uncharacterized protein LOC106464830 isoform X1</fullName>
    </submittedName>
</protein>
<evidence type="ECO:0000259" key="5">
    <source>
        <dbReference type="PROSITE" id="PS50105"/>
    </source>
</evidence>
<feature type="compositionally biased region" description="Basic and acidic residues" evidence="3">
    <location>
        <begin position="298"/>
        <end position="327"/>
    </location>
</feature>
<dbReference type="PANTHER" id="PTHR12301">
    <property type="entry name" value="SAM-DOMAIN, SH3 AND NUCLEAR LOCALIZATION SIGNALS PROTEIN RELATED"/>
    <property type="match status" value="1"/>
</dbReference>
<dbReference type="Gene3D" id="2.30.30.40">
    <property type="entry name" value="SH3 Domains"/>
    <property type="match status" value="1"/>
</dbReference>
<evidence type="ECO:0000256" key="3">
    <source>
        <dbReference type="SAM" id="MobiDB-lite"/>
    </source>
</evidence>
<feature type="domain" description="SAM" evidence="5">
    <location>
        <begin position="495"/>
        <end position="559"/>
    </location>
</feature>